<accession>A0A9W6JJA9</accession>
<comment type="caution">
    <text evidence="1">The sequence shown here is derived from an EMBL/GenBank/DDBJ whole genome shotgun (WGS) entry which is preliminary data.</text>
</comment>
<dbReference type="EMBL" id="BSFK01000016">
    <property type="protein sequence ID" value="GLK78067.1"/>
    <property type="molecule type" value="Genomic_DNA"/>
</dbReference>
<name>A0A9W6JJA9_9HYPH</name>
<reference evidence="1" key="2">
    <citation type="submission" date="2023-01" db="EMBL/GenBank/DDBJ databases">
        <authorList>
            <person name="Sun Q."/>
            <person name="Evtushenko L."/>
        </authorList>
    </citation>
    <scope>NUCLEOTIDE SEQUENCE</scope>
    <source>
        <strain evidence="1">VKM B-2555</strain>
    </source>
</reference>
<dbReference type="Proteomes" id="UP001143364">
    <property type="component" value="Unassembled WGS sequence"/>
</dbReference>
<sequence>MERAIREALDSAGIRYVIPHDTHLGAGALDFDLPDHGLSIEVKQFHSPRIAKQMTLAPNIIVAQGRVAVMALAHMIRGGGLPAAPAGAQK</sequence>
<organism evidence="1 2">
    <name type="scientific">Methylopila jiangsuensis</name>
    <dbReference type="NCBI Taxonomy" id="586230"/>
    <lineage>
        <taxon>Bacteria</taxon>
        <taxon>Pseudomonadati</taxon>
        <taxon>Pseudomonadota</taxon>
        <taxon>Alphaproteobacteria</taxon>
        <taxon>Hyphomicrobiales</taxon>
        <taxon>Methylopilaceae</taxon>
        <taxon>Methylopila</taxon>
    </lineage>
</organism>
<protein>
    <submittedName>
        <fullName evidence="1">Uncharacterized protein</fullName>
    </submittedName>
</protein>
<reference evidence="1" key="1">
    <citation type="journal article" date="2014" name="Int. J. Syst. Evol. Microbiol.">
        <title>Complete genome sequence of Corynebacterium casei LMG S-19264T (=DSM 44701T), isolated from a smear-ripened cheese.</title>
        <authorList>
            <consortium name="US DOE Joint Genome Institute (JGI-PGF)"/>
            <person name="Walter F."/>
            <person name="Albersmeier A."/>
            <person name="Kalinowski J."/>
            <person name="Ruckert C."/>
        </authorList>
    </citation>
    <scope>NUCLEOTIDE SEQUENCE</scope>
    <source>
        <strain evidence="1">VKM B-2555</strain>
    </source>
</reference>
<gene>
    <name evidence="1" type="ORF">GCM10008171_33210</name>
</gene>
<dbReference type="RefSeq" id="WP_271205886.1">
    <property type="nucleotide sequence ID" value="NZ_BSFK01000016.1"/>
</dbReference>
<evidence type="ECO:0000313" key="2">
    <source>
        <dbReference type="Proteomes" id="UP001143364"/>
    </source>
</evidence>
<dbReference type="AlphaFoldDB" id="A0A9W6JJA9"/>
<proteinExistence type="predicted"/>
<evidence type="ECO:0000313" key="1">
    <source>
        <dbReference type="EMBL" id="GLK78067.1"/>
    </source>
</evidence>
<keyword evidence="2" id="KW-1185">Reference proteome</keyword>